<name>A0A6G9XQT2_NOCBR</name>
<dbReference type="AlphaFoldDB" id="A0A6G9XQT2"/>
<gene>
    <name evidence="2" type="ORF">F5X71_13970</name>
</gene>
<evidence type="ECO:0000313" key="2">
    <source>
        <dbReference type="EMBL" id="QIS03274.1"/>
    </source>
</evidence>
<reference evidence="2 3" key="1">
    <citation type="journal article" date="2019" name="ACS Chem. Biol.">
        <title>Identification and Mobilization of a Cryptic Antibiotic Biosynthesis Gene Locus from a Human-Pathogenic Nocardia Isolate.</title>
        <authorList>
            <person name="Herisse M."/>
            <person name="Ishida K."/>
            <person name="Porter J.L."/>
            <person name="Howden B."/>
            <person name="Hertweck C."/>
            <person name="Stinear T.P."/>
            <person name="Pidot S.J."/>
        </authorList>
    </citation>
    <scope>NUCLEOTIDE SEQUENCE [LARGE SCALE GENOMIC DNA]</scope>
    <source>
        <strain evidence="2 3">AUSMDU00024985</strain>
    </source>
</reference>
<dbReference type="Gene3D" id="3.30.70.100">
    <property type="match status" value="1"/>
</dbReference>
<accession>A0A6G9XQT2</accession>
<proteinExistence type="predicted"/>
<dbReference type="Pfam" id="PF03992">
    <property type="entry name" value="ABM"/>
    <property type="match status" value="1"/>
</dbReference>
<feature type="domain" description="ABM" evidence="1">
    <location>
        <begin position="5"/>
        <end position="91"/>
    </location>
</feature>
<keyword evidence="2" id="KW-0560">Oxidoreductase</keyword>
<dbReference type="SUPFAM" id="SSF54909">
    <property type="entry name" value="Dimeric alpha+beta barrel"/>
    <property type="match status" value="1"/>
</dbReference>
<dbReference type="GO" id="GO:0004497">
    <property type="term" value="F:monooxygenase activity"/>
    <property type="evidence" value="ECO:0007669"/>
    <property type="project" value="UniProtKB-KW"/>
</dbReference>
<dbReference type="Proteomes" id="UP000501705">
    <property type="component" value="Chromosome"/>
</dbReference>
<dbReference type="PROSITE" id="PS51725">
    <property type="entry name" value="ABM"/>
    <property type="match status" value="1"/>
</dbReference>
<organism evidence="2 3">
    <name type="scientific">Nocardia brasiliensis</name>
    <dbReference type="NCBI Taxonomy" id="37326"/>
    <lineage>
        <taxon>Bacteria</taxon>
        <taxon>Bacillati</taxon>
        <taxon>Actinomycetota</taxon>
        <taxon>Actinomycetes</taxon>
        <taxon>Mycobacteriales</taxon>
        <taxon>Nocardiaceae</taxon>
        <taxon>Nocardia</taxon>
    </lineage>
</organism>
<keyword evidence="2" id="KW-0503">Monooxygenase</keyword>
<evidence type="ECO:0000259" key="1">
    <source>
        <dbReference type="PROSITE" id="PS51725"/>
    </source>
</evidence>
<dbReference type="RefSeq" id="WP_167462342.1">
    <property type="nucleotide sequence ID" value="NZ_CP046171.1"/>
</dbReference>
<evidence type="ECO:0000313" key="3">
    <source>
        <dbReference type="Proteomes" id="UP000501705"/>
    </source>
</evidence>
<dbReference type="InterPro" id="IPR011008">
    <property type="entry name" value="Dimeric_a/b-barrel"/>
</dbReference>
<sequence>MTGHVRVLVYLTITEADAAAVTDAYHRISTELAGTPGLLGNELLRGAGDSGAVLSEWESFAAFRAWEQGMSHRGATSPLRPYQDASRGKVFEVFEVAAAHSALGSE</sequence>
<dbReference type="EMBL" id="CP046171">
    <property type="protein sequence ID" value="QIS03274.1"/>
    <property type="molecule type" value="Genomic_DNA"/>
</dbReference>
<protein>
    <submittedName>
        <fullName evidence="2">Antibiotic biosynthesis monooxygenase</fullName>
    </submittedName>
</protein>
<dbReference type="InterPro" id="IPR007138">
    <property type="entry name" value="ABM_dom"/>
</dbReference>